<dbReference type="OrthoDB" id="2194583at2759"/>
<sequence>MKNVQTNTDKKCFRVFCVKEDEEIANSMKQKVNENATELARIEIMKRAPKVWMRDMNMYNISMNKSKECRDNAEA</sequence>
<protein>
    <submittedName>
        <fullName evidence="1">Uncharacterized protein</fullName>
    </submittedName>
</protein>
<evidence type="ECO:0000313" key="1">
    <source>
        <dbReference type="EMBL" id="KHN69122.1"/>
    </source>
</evidence>
<organism evidence="1 2">
    <name type="scientific">Ordospora colligata OC4</name>
    <dbReference type="NCBI Taxonomy" id="1354746"/>
    <lineage>
        <taxon>Eukaryota</taxon>
        <taxon>Fungi</taxon>
        <taxon>Fungi incertae sedis</taxon>
        <taxon>Microsporidia</taxon>
        <taxon>Ordosporidae</taxon>
        <taxon>Ordospora</taxon>
    </lineage>
</organism>
<dbReference type="HOGENOM" id="CLU_2671704_0_0_1"/>
<accession>A0A0B2UJ89</accession>
<dbReference type="GeneID" id="26262260"/>
<evidence type="ECO:0000313" key="2">
    <source>
        <dbReference type="Proteomes" id="UP000031056"/>
    </source>
</evidence>
<dbReference type="EMBL" id="JOKQ01000009">
    <property type="protein sequence ID" value="KHN69122.1"/>
    <property type="molecule type" value="Genomic_DNA"/>
</dbReference>
<comment type="caution">
    <text evidence="1">The sequence shown here is derived from an EMBL/GenBank/DDBJ whole genome shotgun (WGS) entry which is preliminary data.</text>
</comment>
<reference evidence="1 2" key="1">
    <citation type="journal article" date="2014" name="MBio">
        <title>The Ordospora colligata genome; evolution of extreme reduction in microsporidia and host-to-parasite horizontal gene transfer.</title>
        <authorList>
            <person name="Pombert J.-F."/>
            <person name="Haag K.L."/>
            <person name="Beidas S."/>
            <person name="Ebert D."/>
            <person name="Keeling P.J."/>
        </authorList>
    </citation>
    <scope>NUCLEOTIDE SEQUENCE [LARGE SCALE GENOMIC DNA]</scope>
    <source>
        <strain evidence="1 2">OC4</strain>
    </source>
</reference>
<dbReference type="Proteomes" id="UP000031056">
    <property type="component" value="Unassembled WGS sequence"/>
</dbReference>
<dbReference type="InParanoid" id="A0A0B2UJ89"/>
<dbReference type="RefSeq" id="XP_014563164.1">
    <property type="nucleotide sequence ID" value="XM_014707678.1"/>
</dbReference>
<proteinExistence type="predicted"/>
<gene>
    <name evidence="1" type="ORF">M896_090460</name>
</gene>
<dbReference type="AlphaFoldDB" id="A0A0B2UJ89"/>
<keyword evidence="2" id="KW-1185">Reference proteome</keyword>
<dbReference type="VEuPathDB" id="MicrosporidiaDB:M896_090460"/>
<name>A0A0B2UJ89_9MICR</name>